<evidence type="ECO:0000313" key="1">
    <source>
        <dbReference type="EMBL" id="SEK54444.1"/>
    </source>
</evidence>
<dbReference type="AlphaFoldDB" id="A0A1H7HWC8"/>
<gene>
    <name evidence="1" type="ORF">SAMN05421740_10235</name>
</gene>
<reference evidence="2" key="1">
    <citation type="submission" date="2016-10" db="EMBL/GenBank/DDBJ databases">
        <authorList>
            <person name="Varghese N."/>
            <person name="Submissions S."/>
        </authorList>
    </citation>
    <scope>NUCLEOTIDE SEQUENCE [LARGE SCALE GENOMIC DNA]</scope>
    <source>
        <strain evidence="2">Jip14</strain>
    </source>
</reference>
<organism evidence="1 2">
    <name type="scientific">Parapedobacter koreensis</name>
    <dbReference type="NCBI Taxonomy" id="332977"/>
    <lineage>
        <taxon>Bacteria</taxon>
        <taxon>Pseudomonadati</taxon>
        <taxon>Bacteroidota</taxon>
        <taxon>Sphingobacteriia</taxon>
        <taxon>Sphingobacteriales</taxon>
        <taxon>Sphingobacteriaceae</taxon>
        <taxon>Parapedobacter</taxon>
    </lineage>
</organism>
<sequence length="31" mass="3627">MGELEYLRDRSLLIIDFILNKNVGNPKLRPV</sequence>
<protein>
    <submittedName>
        <fullName evidence="1">Uncharacterized protein</fullName>
    </submittedName>
</protein>
<evidence type="ECO:0000313" key="2">
    <source>
        <dbReference type="Proteomes" id="UP000198916"/>
    </source>
</evidence>
<accession>A0A1H7HWC8</accession>
<keyword evidence="2" id="KW-1185">Reference proteome</keyword>
<dbReference type="Proteomes" id="UP000198916">
    <property type="component" value="Unassembled WGS sequence"/>
</dbReference>
<name>A0A1H7HWC8_9SPHI</name>
<dbReference type="EMBL" id="FNZR01000002">
    <property type="protein sequence ID" value="SEK54444.1"/>
    <property type="molecule type" value="Genomic_DNA"/>
</dbReference>
<proteinExistence type="predicted"/>